<proteinExistence type="predicted"/>
<dbReference type="AlphaFoldDB" id="A0AAD8GV90"/>
<comment type="caution">
    <text evidence="2">The sequence shown here is derived from an EMBL/GenBank/DDBJ whole genome shotgun (WGS) entry which is preliminary data.</text>
</comment>
<name>A0AAD8GV90_9APIA</name>
<dbReference type="InterPro" id="IPR036047">
    <property type="entry name" value="F-box-like_dom_sf"/>
</dbReference>
<protein>
    <submittedName>
        <fullName evidence="2">F-box domain-containing protein</fullName>
    </submittedName>
</protein>
<dbReference type="NCBIfam" id="TIGR01640">
    <property type="entry name" value="F_box_assoc_1"/>
    <property type="match status" value="1"/>
</dbReference>
<keyword evidence="3" id="KW-1185">Reference proteome</keyword>
<dbReference type="CDD" id="cd22157">
    <property type="entry name" value="F-box_AtFBW1-like"/>
    <property type="match status" value="1"/>
</dbReference>
<dbReference type="InterPro" id="IPR001810">
    <property type="entry name" value="F-box_dom"/>
</dbReference>
<gene>
    <name evidence="2" type="ORF">POM88_049226</name>
</gene>
<evidence type="ECO:0000313" key="2">
    <source>
        <dbReference type="EMBL" id="KAK1355970.1"/>
    </source>
</evidence>
<dbReference type="EMBL" id="JAUIZM010000011">
    <property type="protein sequence ID" value="KAK1355970.1"/>
    <property type="molecule type" value="Genomic_DNA"/>
</dbReference>
<dbReference type="Gene3D" id="1.20.1280.50">
    <property type="match status" value="1"/>
</dbReference>
<reference evidence="2" key="1">
    <citation type="submission" date="2023-02" db="EMBL/GenBank/DDBJ databases">
        <title>Genome of toxic invasive species Heracleum sosnowskyi carries increased number of genes despite the absence of recent whole-genome duplications.</title>
        <authorList>
            <person name="Schelkunov M."/>
            <person name="Shtratnikova V."/>
            <person name="Makarenko M."/>
            <person name="Klepikova A."/>
            <person name="Omelchenko D."/>
            <person name="Novikova G."/>
            <person name="Obukhova E."/>
            <person name="Bogdanov V."/>
            <person name="Penin A."/>
            <person name="Logacheva M."/>
        </authorList>
    </citation>
    <scope>NUCLEOTIDE SEQUENCE</scope>
    <source>
        <strain evidence="2">Hsosn_3</strain>
        <tissue evidence="2">Leaf</tissue>
    </source>
</reference>
<dbReference type="Proteomes" id="UP001237642">
    <property type="component" value="Unassembled WGS sequence"/>
</dbReference>
<sequence length="367" mass="42298">MALPYDLIYEILCRVPVKYLLRCRCVSKGLCYLIDSSEFMNKHLKTSIECNNGGIIIQRDGNFYLADYESLHDDVTNAIEIDDSVKSLLSGAKLVGSANDLVCFANGNNNVIALLNPSTWQCKTLPKPPAKLQRYFGKYTRVVWGFGYDHLSDDYKVVKTKRYFMCDDIMVIEYSLKTNSWKPIQNVRFSRGIFLLQHQWGMFANGALYWQARYYKEKKFCSVIVGFDLGVEQFREVTENLLSLDNLHIPNNYSVNLLQMNEYSAENPWSKAFSVLHNVIGCSNVFRPLAYSESRQEVLMLESNTNLVWHNLESNAIKNVSINGIPKDELIYAHSYTVSLFRFTEDRPLQKPSHETKGKKQPLKKKK</sequence>
<dbReference type="Pfam" id="PF08268">
    <property type="entry name" value="FBA_3"/>
    <property type="match status" value="1"/>
</dbReference>
<evidence type="ECO:0000259" key="1">
    <source>
        <dbReference type="PROSITE" id="PS50181"/>
    </source>
</evidence>
<dbReference type="PANTHER" id="PTHR31672:SF13">
    <property type="entry name" value="F-BOX PROTEIN CPR30-LIKE"/>
    <property type="match status" value="1"/>
</dbReference>
<dbReference type="InterPro" id="IPR013187">
    <property type="entry name" value="F-box-assoc_dom_typ3"/>
</dbReference>
<dbReference type="SUPFAM" id="SSF81383">
    <property type="entry name" value="F-box domain"/>
    <property type="match status" value="1"/>
</dbReference>
<dbReference type="InterPro" id="IPR050796">
    <property type="entry name" value="SCF_F-box_component"/>
</dbReference>
<reference evidence="2" key="2">
    <citation type="submission" date="2023-05" db="EMBL/GenBank/DDBJ databases">
        <authorList>
            <person name="Schelkunov M.I."/>
        </authorList>
    </citation>
    <scope>NUCLEOTIDE SEQUENCE</scope>
    <source>
        <strain evidence="2">Hsosn_3</strain>
        <tissue evidence="2">Leaf</tissue>
    </source>
</reference>
<accession>A0AAD8GV90</accession>
<dbReference type="SMART" id="SM00256">
    <property type="entry name" value="FBOX"/>
    <property type="match status" value="1"/>
</dbReference>
<dbReference type="PROSITE" id="PS50181">
    <property type="entry name" value="FBOX"/>
    <property type="match status" value="1"/>
</dbReference>
<dbReference type="PANTHER" id="PTHR31672">
    <property type="entry name" value="BNACNNG10540D PROTEIN"/>
    <property type="match status" value="1"/>
</dbReference>
<dbReference type="Pfam" id="PF00646">
    <property type="entry name" value="F-box"/>
    <property type="match status" value="1"/>
</dbReference>
<feature type="domain" description="F-box" evidence="1">
    <location>
        <begin position="1"/>
        <end position="43"/>
    </location>
</feature>
<dbReference type="InterPro" id="IPR017451">
    <property type="entry name" value="F-box-assoc_interact_dom"/>
</dbReference>
<organism evidence="2 3">
    <name type="scientific">Heracleum sosnowskyi</name>
    <dbReference type="NCBI Taxonomy" id="360622"/>
    <lineage>
        <taxon>Eukaryota</taxon>
        <taxon>Viridiplantae</taxon>
        <taxon>Streptophyta</taxon>
        <taxon>Embryophyta</taxon>
        <taxon>Tracheophyta</taxon>
        <taxon>Spermatophyta</taxon>
        <taxon>Magnoliopsida</taxon>
        <taxon>eudicotyledons</taxon>
        <taxon>Gunneridae</taxon>
        <taxon>Pentapetalae</taxon>
        <taxon>asterids</taxon>
        <taxon>campanulids</taxon>
        <taxon>Apiales</taxon>
        <taxon>Apiaceae</taxon>
        <taxon>Apioideae</taxon>
        <taxon>apioid superclade</taxon>
        <taxon>Tordylieae</taxon>
        <taxon>Tordyliinae</taxon>
        <taxon>Heracleum</taxon>
    </lineage>
</organism>
<evidence type="ECO:0000313" key="3">
    <source>
        <dbReference type="Proteomes" id="UP001237642"/>
    </source>
</evidence>